<protein>
    <submittedName>
        <fullName evidence="1">DUF2283 domain-containing protein</fullName>
    </submittedName>
</protein>
<proteinExistence type="predicted"/>
<accession>A0A7C2UL78</accession>
<dbReference type="Proteomes" id="UP000885664">
    <property type="component" value="Unassembled WGS sequence"/>
</dbReference>
<dbReference type="Pfam" id="PF10049">
    <property type="entry name" value="DUF2283"/>
    <property type="match status" value="1"/>
</dbReference>
<sequence length="72" mass="8328">MEGRNLPIADIKNIWFEYDSRNDILYINFGYDVEEADEEILLENDIVVRLKGGSIIGMTVFDFSKKIGKELI</sequence>
<gene>
    <name evidence="1" type="ORF">ENO36_02490</name>
</gene>
<name>A0A7C2UL78_9CREN</name>
<comment type="caution">
    <text evidence="1">The sequence shown here is derived from an EMBL/GenBank/DDBJ whole genome shotgun (WGS) entry which is preliminary data.</text>
</comment>
<dbReference type="InterPro" id="IPR019270">
    <property type="entry name" value="DUF2283"/>
</dbReference>
<dbReference type="EMBL" id="DSFE01000054">
    <property type="protein sequence ID" value="HEU97709.1"/>
    <property type="molecule type" value="Genomic_DNA"/>
</dbReference>
<reference evidence="1" key="1">
    <citation type="journal article" date="2020" name="mSystems">
        <title>Genome- and Community-Level Interaction Insights into Carbon Utilization and Element Cycling Functions of Hydrothermarchaeota in Hydrothermal Sediment.</title>
        <authorList>
            <person name="Zhou Z."/>
            <person name="Liu Y."/>
            <person name="Xu W."/>
            <person name="Pan J."/>
            <person name="Luo Z.H."/>
            <person name="Li M."/>
        </authorList>
    </citation>
    <scope>NUCLEOTIDE SEQUENCE [LARGE SCALE GENOMIC DNA]</scope>
    <source>
        <strain evidence="1">SpSt-1259</strain>
    </source>
</reference>
<dbReference type="AlphaFoldDB" id="A0A7C2UL78"/>
<organism evidence="1">
    <name type="scientific">Fervidicoccus fontis</name>
    <dbReference type="NCBI Taxonomy" id="683846"/>
    <lineage>
        <taxon>Archaea</taxon>
        <taxon>Thermoproteota</taxon>
        <taxon>Thermoprotei</taxon>
        <taxon>Fervidicoccales</taxon>
        <taxon>Fervidicoccaceae</taxon>
        <taxon>Fervidicoccus</taxon>
    </lineage>
</organism>
<evidence type="ECO:0000313" key="1">
    <source>
        <dbReference type="EMBL" id="HEU97709.1"/>
    </source>
</evidence>